<dbReference type="PANTHER" id="PTHR24637:SF274">
    <property type="entry name" value="NEMATODE CUTICLE COLLAGEN N-TERMINAL DOMAIN-CONTAINING PROTEIN"/>
    <property type="match status" value="1"/>
</dbReference>
<keyword evidence="5" id="KW-1185">Reference proteome</keyword>
<sequence length="363" mass="38146">MLASTYIARMSMGSAAILLTISLITIFLTAREINDMYEGAMKDLDEWKRYSDEAWYEMKSLLQRSPRQVSNRARKIARRYSYYYPPLPPDSYSMPPASYAQVDVCSCAQQPNNCPSGPTGPPGLPGLDGENGFPGLPGHPGQDGLTVGTYQQELPGCIRCPVGLPGPPGLDGYPGEAGPPGPNGLPGAIGYQGPPGTCGPPGDRGKDGAPGLPGPPGEAGLDVVVHVGTPGPKGPPGRPGPSGRPGQQGYCPPPGLPGFAGQPGLPGLPGKPGLTGPPGYPGVPGTPGLDGEYCPCPPKSSSLDSYQQPSGKGEYATQYDGISYDNTAELGYENPQESRAEYRRRVIARMLRRRRILAKKKHI</sequence>
<gene>
    <name evidence="4" type="ORF">GCK32_000383</name>
</gene>
<name>A0AAN8GF64_TRICO</name>
<dbReference type="Pfam" id="PF01391">
    <property type="entry name" value="Collagen"/>
    <property type="match status" value="2"/>
</dbReference>
<evidence type="ECO:0000256" key="2">
    <source>
        <dbReference type="SAM" id="MobiDB-lite"/>
    </source>
</evidence>
<dbReference type="Proteomes" id="UP001331761">
    <property type="component" value="Unassembled WGS sequence"/>
</dbReference>
<comment type="caution">
    <text evidence="4">The sequence shown here is derived from an EMBL/GenBank/DDBJ whole genome shotgun (WGS) entry which is preliminary data.</text>
</comment>
<protein>
    <recommendedName>
        <fullName evidence="3">Nematode cuticle collagen N-terminal domain-containing protein</fullName>
    </recommendedName>
</protein>
<evidence type="ECO:0000313" key="5">
    <source>
        <dbReference type="Proteomes" id="UP001331761"/>
    </source>
</evidence>
<dbReference type="AlphaFoldDB" id="A0AAN8GF64"/>
<dbReference type="GO" id="GO:0042302">
    <property type="term" value="F:structural constituent of cuticle"/>
    <property type="evidence" value="ECO:0007669"/>
    <property type="project" value="InterPro"/>
</dbReference>
<accession>A0AAN8GF64</accession>
<evidence type="ECO:0000256" key="1">
    <source>
        <dbReference type="ARBA" id="ARBA00022737"/>
    </source>
</evidence>
<feature type="region of interest" description="Disordered" evidence="2">
    <location>
        <begin position="168"/>
        <end position="285"/>
    </location>
</feature>
<dbReference type="InterPro" id="IPR008160">
    <property type="entry name" value="Collagen"/>
</dbReference>
<evidence type="ECO:0000313" key="4">
    <source>
        <dbReference type="EMBL" id="KAK5986408.1"/>
    </source>
</evidence>
<dbReference type="PANTHER" id="PTHR24637">
    <property type="entry name" value="COLLAGEN"/>
    <property type="match status" value="1"/>
</dbReference>
<proteinExistence type="predicted"/>
<dbReference type="EMBL" id="WIXE01000648">
    <property type="protein sequence ID" value="KAK5986408.1"/>
    <property type="molecule type" value="Genomic_DNA"/>
</dbReference>
<evidence type="ECO:0000259" key="3">
    <source>
        <dbReference type="SMART" id="SM01088"/>
    </source>
</evidence>
<dbReference type="SMART" id="SM01088">
    <property type="entry name" value="Col_cuticle_N"/>
    <property type="match status" value="1"/>
</dbReference>
<organism evidence="4 5">
    <name type="scientific">Trichostrongylus colubriformis</name>
    <name type="common">Black scour worm</name>
    <dbReference type="NCBI Taxonomy" id="6319"/>
    <lineage>
        <taxon>Eukaryota</taxon>
        <taxon>Metazoa</taxon>
        <taxon>Ecdysozoa</taxon>
        <taxon>Nematoda</taxon>
        <taxon>Chromadorea</taxon>
        <taxon>Rhabditida</taxon>
        <taxon>Rhabditina</taxon>
        <taxon>Rhabditomorpha</taxon>
        <taxon>Strongyloidea</taxon>
        <taxon>Trichostrongylidae</taxon>
        <taxon>Trichostrongylus</taxon>
    </lineage>
</organism>
<keyword evidence="1" id="KW-0677">Repeat</keyword>
<dbReference type="InterPro" id="IPR002486">
    <property type="entry name" value="Col_cuticle_N"/>
</dbReference>
<feature type="domain" description="Nematode cuticle collagen N-terminal" evidence="3">
    <location>
        <begin position="6"/>
        <end position="58"/>
    </location>
</feature>
<reference evidence="4 5" key="1">
    <citation type="submission" date="2019-10" db="EMBL/GenBank/DDBJ databases">
        <title>Assembly and Annotation for the nematode Trichostrongylus colubriformis.</title>
        <authorList>
            <person name="Martin J."/>
        </authorList>
    </citation>
    <scope>NUCLEOTIDE SEQUENCE [LARGE SCALE GENOMIC DNA]</scope>
    <source>
        <strain evidence="4">G859</strain>
        <tissue evidence="4">Whole worm</tissue>
    </source>
</reference>
<dbReference type="Pfam" id="PF01484">
    <property type="entry name" value="Col_cuticle_N"/>
    <property type="match status" value="1"/>
</dbReference>
<feature type="region of interest" description="Disordered" evidence="2">
    <location>
        <begin position="116"/>
        <end position="142"/>
    </location>
</feature>